<organism evidence="8 9">
    <name type="scientific">Eragrostis curvula</name>
    <name type="common">weeping love grass</name>
    <dbReference type="NCBI Taxonomy" id="38414"/>
    <lineage>
        <taxon>Eukaryota</taxon>
        <taxon>Viridiplantae</taxon>
        <taxon>Streptophyta</taxon>
        <taxon>Embryophyta</taxon>
        <taxon>Tracheophyta</taxon>
        <taxon>Spermatophyta</taxon>
        <taxon>Magnoliopsida</taxon>
        <taxon>Liliopsida</taxon>
        <taxon>Poales</taxon>
        <taxon>Poaceae</taxon>
        <taxon>PACMAD clade</taxon>
        <taxon>Chloridoideae</taxon>
        <taxon>Eragrostideae</taxon>
        <taxon>Eragrostidinae</taxon>
        <taxon>Eragrostis</taxon>
    </lineage>
</organism>
<evidence type="ECO:0000256" key="3">
    <source>
        <dbReference type="ARBA" id="ARBA00022679"/>
    </source>
</evidence>
<dbReference type="GO" id="GO:0090447">
    <property type="term" value="F:glycerol-3-phosphate 2-O-acyltransferase activity"/>
    <property type="evidence" value="ECO:0007669"/>
    <property type="project" value="TreeGrafter"/>
</dbReference>
<feature type="domain" description="Phospholipid/glycerol acyltransferase" evidence="7">
    <location>
        <begin position="301"/>
        <end position="402"/>
    </location>
</feature>
<dbReference type="InterPro" id="IPR026960">
    <property type="entry name" value="RVT-Znf"/>
</dbReference>
<evidence type="ECO:0000256" key="1">
    <source>
        <dbReference type="ARBA" id="ARBA00004141"/>
    </source>
</evidence>
<keyword evidence="4" id="KW-0812">Transmembrane</keyword>
<dbReference type="OrthoDB" id="1854593at2759"/>
<evidence type="ECO:0000256" key="5">
    <source>
        <dbReference type="ARBA" id="ARBA00022989"/>
    </source>
</evidence>
<keyword evidence="5" id="KW-1133">Transmembrane helix</keyword>
<dbReference type="SMART" id="SM00563">
    <property type="entry name" value="PlsC"/>
    <property type="match status" value="1"/>
</dbReference>
<evidence type="ECO:0000256" key="6">
    <source>
        <dbReference type="ARBA" id="ARBA00023136"/>
    </source>
</evidence>
<feature type="non-terminal residue" evidence="8">
    <location>
        <position position="1"/>
    </location>
</feature>
<comment type="caution">
    <text evidence="8">The sequence shown here is derived from an EMBL/GenBank/DDBJ whole genome shotgun (WGS) entry which is preliminary data.</text>
</comment>
<evidence type="ECO:0000313" key="9">
    <source>
        <dbReference type="Proteomes" id="UP000324897"/>
    </source>
</evidence>
<evidence type="ECO:0000313" key="8">
    <source>
        <dbReference type="EMBL" id="TVU31706.1"/>
    </source>
</evidence>
<dbReference type="PANTHER" id="PTHR15486">
    <property type="entry name" value="ANCIENT UBIQUITOUS PROTEIN"/>
    <property type="match status" value="1"/>
</dbReference>
<keyword evidence="3" id="KW-0808">Transferase</keyword>
<dbReference type="Pfam" id="PF13966">
    <property type="entry name" value="zf-RVT"/>
    <property type="match status" value="1"/>
</dbReference>
<dbReference type="InterPro" id="IPR056462">
    <property type="entry name" value="HAD_RAM2/GPAT1-8"/>
</dbReference>
<sequence>METATTSQSFASRALHFHRAVHRNIAACLLCCGAGASSTAESSPSPTVRRIGNNALVVDVDAMLLKPTPSAAFPPYFLVAVEGGGYARGLALLALYPALRLLPHDARIRAMAAVAFCGLPRDAAARVGRAVLPRHFFSAAADMGALEAVGALPGDVKVAAVSRAFPTVTVEAFLKEYVGFDAVVGAELGGGRRYFSGVMEAGESSDTESLALAVMQQSGEKNRNGAFPKPMVFHDGRLAFTPTPSAELVMYVYFPFAVVLAVVRMAIYFLVPWRASSVAAALTGVKVRVVGAAPPAADGGRLYAFNHRTLLDPVGIAVALGRPVAAGTYSLGRLSEILSPIRLRRLTRHREEDRRRMRSMLAHGDVTVCPEGTTCREHYLLRFSPLFAELAGEVTPVAVDTRTSIFYATSTSPISKSLDFVYFFMNPRPEYSVQFLEPVNTESGKSSIEVANEVQRVIADALGFQGTALTRKEKYLLLTGNEGFVKVGTYKLHASIVKQIEAYRKHCLWRGSLLNAKKPPKAAWKMVCLPKRERGLGIQRLTTQNDALFLKNLHKFYTRADLPWVKLLWSKYYSTGELPGLRKRGSFWWRCILKLQVIYKGLAQAQVQDGKSVLFWHDVWNGLLLSRQFPELFSFAKSKNISVQKALQTELISLFHLPLSVEAYNQFQQLDILMQGVQLTEDSDLWLYIWGNSNFTSAKAYKAMIGHADTHPAFAWMWSSSCQLKHKVFFWLLLKDRLSTRDLLKRKNMALDSYTCEMCIRQKDETLRHLFLDCSFARNCWALVGINITRRRNAFQALSFFKRTLNVPFYMEIIILMSGCIWTSRNDWLFSDIDPSVDECKRKFVREFKLLLHRAKKKYFPQIEEWIQSLS</sequence>
<dbReference type="PANTHER" id="PTHR15486:SF53">
    <property type="entry name" value="PHOSPHOLIPID_GLYCEROL ACYLTRANSFERASE DOMAIN-CONTAINING PROTEIN"/>
    <property type="match status" value="1"/>
</dbReference>
<dbReference type="SUPFAM" id="SSF69593">
    <property type="entry name" value="Glycerol-3-phosphate (1)-acyltransferase"/>
    <property type="match status" value="1"/>
</dbReference>
<dbReference type="GO" id="GO:0010143">
    <property type="term" value="P:cutin biosynthetic process"/>
    <property type="evidence" value="ECO:0007669"/>
    <property type="project" value="TreeGrafter"/>
</dbReference>
<comment type="similarity">
    <text evidence="2">Belongs to the GPAT/DAPAT family.</text>
</comment>
<dbReference type="EMBL" id="RWGY01000011">
    <property type="protein sequence ID" value="TVU31706.1"/>
    <property type="molecule type" value="Genomic_DNA"/>
</dbReference>
<evidence type="ECO:0000256" key="4">
    <source>
        <dbReference type="ARBA" id="ARBA00022692"/>
    </source>
</evidence>
<dbReference type="Proteomes" id="UP000324897">
    <property type="component" value="Chromosome 1"/>
</dbReference>
<dbReference type="InterPro" id="IPR002123">
    <property type="entry name" value="Plipid/glycerol_acylTrfase"/>
</dbReference>
<dbReference type="GO" id="GO:0016791">
    <property type="term" value="F:phosphatase activity"/>
    <property type="evidence" value="ECO:0007669"/>
    <property type="project" value="TreeGrafter"/>
</dbReference>
<reference evidence="8 9" key="1">
    <citation type="journal article" date="2019" name="Sci. Rep.">
        <title>A high-quality genome of Eragrostis curvula grass provides insights into Poaceae evolution and supports new strategies to enhance forage quality.</title>
        <authorList>
            <person name="Carballo J."/>
            <person name="Santos B.A.C.M."/>
            <person name="Zappacosta D."/>
            <person name="Garbus I."/>
            <person name="Selva J.P."/>
            <person name="Gallo C.A."/>
            <person name="Diaz A."/>
            <person name="Albertini E."/>
            <person name="Caccamo M."/>
            <person name="Echenique V."/>
        </authorList>
    </citation>
    <scope>NUCLEOTIDE SEQUENCE [LARGE SCALE GENOMIC DNA]</scope>
    <source>
        <strain evidence="9">cv. Victoria</strain>
        <tissue evidence="8">Leaf</tissue>
    </source>
</reference>
<gene>
    <name evidence="8" type="ORF">EJB05_23404</name>
</gene>
<name>A0A5J9V715_9POAL</name>
<dbReference type="Gramene" id="TVU31706">
    <property type="protein sequence ID" value="TVU31706"/>
    <property type="gene ID" value="EJB05_23404"/>
</dbReference>
<protein>
    <recommendedName>
        <fullName evidence="7">Phospholipid/glycerol acyltransferase domain-containing protein</fullName>
    </recommendedName>
</protein>
<dbReference type="GO" id="GO:0016020">
    <property type="term" value="C:membrane"/>
    <property type="evidence" value="ECO:0007669"/>
    <property type="project" value="UniProtKB-SubCell"/>
</dbReference>
<dbReference type="Pfam" id="PF23270">
    <property type="entry name" value="HAD_RAM2_N"/>
    <property type="match status" value="1"/>
</dbReference>
<proteinExistence type="inferred from homology"/>
<keyword evidence="6" id="KW-0472">Membrane</keyword>
<dbReference type="AlphaFoldDB" id="A0A5J9V715"/>
<evidence type="ECO:0000256" key="2">
    <source>
        <dbReference type="ARBA" id="ARBA00007937"/>
    </source>
</evidence>
<accession>A0A5J9V715</accession>
<evidence type="ECO:0000259" key="7">
    <source>
        <dbReference type="SMART" id="SM00563"/>
    </source>
</evidence>
<keyword evidence="9" id="KW-1185">Reference proteome</keyword>
<comment type="subcellular location">
    <subcellularLocation>
        <location evidence="1">Membrane</location>
        <topology evidence="1">Multi-pass membrane protein</topology>
    </subcellularLocation>
</comment>